<evidence type="ECO:0000313" key="1">
    <source>
        <dbReference type="EMBL" id="WUR04601.1"/>
    </source>
</evidence>
<dbReference type="RefSeq" id="XP_065330746.1">
    <property type="nucleotide sequence ID" value="XM_065474674.1"/>
</dbReference>
<dbReference type="EMBL" id="CP142734">
    <property type="protein sequence ID" value="WUR04601.1"/>
    <property type="molecule type" value="Genomic_DNA"/>
</dbReference>
<sequence length="116" mass="13225">MKFKVHSPTTVNHSVQQIVANKDVEIRIDTTVKTDIKIKYKPDIVVVDKKNKLIRMIEIGVTSKENLQQKTLESISLDYLRIGDEADEDKAMSKSLLHVGDAKSKPILFKLEVKQH</sequence>
<dbReference type="AlphaFoldDB" id="A0AAX4JF65"/>
<proteinExistence type="predicted"/>
<name>A0AAX4JF65_9MICR</name>
<keyword evidence="2" id="KW-1185">Reference proteome</keyword>
<evidence type="ECO:0000313" key="2">
    <source>
        <dbReference type="Proteomes" id="UP001334084"/>
    </source>
</evidence>
<protein>
    <submittedName>
        <fullName evidence="1">Uncharacterized protein</fullName>
    </submittedName>
</protein>
<gene>
    <name evidence="1" type="ORF">VNE69_09154</name>
</gene>
<dbReference type="Proteomes" id="UP001334084">
    <property type="component" value="Chromosome 9"/>
</dbReference>
<accession>A0AAX4JF65</accession>
<organism evidence="1 2">
    <name type="scientific">Vairimorpha necatrix</name>
    <dbReference type="NCBI Taxonomy" id="6039"/>
    <lineage>
        <taxon>Eukaryota</taxon>
        <taxon>Fungi</taxon>
        <taxon>Fungi incertae sedis</taxon>
        <taxon>Microsporidia</taxon>
        <taxon>Nosematidae</taxon>
        <taxon>Vairimorpha</taxon>
    </lineage>
</organism>
<reference evidence="1" key="1">
    <citation type="journal article" date="2024" name="BMC Genomics">
        <title>Functional annotation of a divergent genome using sequence and structure-based similarity.</title>
        <authorList>
            <person name="Svedberg D."/>
            <person name="Winiger R.R."/>
            <person name="Berg A."/>
            <person name="Sharma H."/>
            <person name="Tellgren-Roth C."/>
            <person name="Debrunner-Vossbrinck B.A."/>
            <person name="Vossbrinck C.R."/>
            <person name="Barandun J."/>
        </authorList>
    </citation>
    <scope>NUCLEOTIDE SEQUENCE</scope>
    <source>
        <strain evidence="1">Illinois isolate</strain>
    </source>
</reference>
<dbReference type="KEGG" id="vnx:VNE69_09154"/>
<dbReference type="GeneID" id="90542433"/>